<dbReference type="RefSeq" id="WP_354015674.1">
    <property type="nucleotide sequence ID" value="NZ_JBEPMU010000006.1"/>
</dbReference>
<protein>
    <recommendedName>
        <fullName evidence="1">CAAX prenyl protease 2/Lysostaphin resistance protein A-like domain-containing protein</fullName>
    </recommendedName>
</protein>
<accession>A0ABV2JZR3</accession>
<keyword evidence="3" id="KW-1185">Reference proteome</keyword>
<gene>
    <name evidence="2" type="ORF">ABIC75_004053</name>
</gene>
<sequence>MPRATLRLLPVAGFLAAVAVLMWCMGALSGWITRGQLIHQASHDVSTLRGGRSPWQWQLRRPSDLVASRVFGAADLTATPAGLVITSRDGTAFEVGLPLAAPVDLAHWPLLRIDMQGNRDGVLGLIYQPIESGAACSADRAANVSRNTASLSIDLANLSWRTVDGAPCRAPDVVVYMLRLRVTIPAGSTLALRSVTLLSLERTSLPPAIDRQMADIRLLGAESSVSWTPDSRELARYRAPMVRLPEGASSEAMLLWRDRVHQYWPAAIVLPFGQALPTDTASHMPTWLDAGVCGLYLAWLVWLAVRQRPGVVRPWTEVAAIAFGPLWLIAGLRWGPDPSVAGITAFLAALIYGGQSEWRRRPVEWSWWGRTWLDWVYPLVPLPVAAALTLADGHHLLHLDVRHILMYVGWALLQQWAMLALVMGRLERTGLPRAAIILVTAGLFGLLHTPNGALMQLCLAAELWWAWSFMRAPRLVPIAIAHAACALLVESGLTGHLLRSLEVSARFFQ</sequence>
<evidence type="ECO:0000313" key="3">
    <source>
        <dbReference type="Proteomes" id="UP001549184"/>
    </source>
</evidence>
<name>A0ABV2JZR3_9GAMM</name>
<dbReference type="Pfam" id="PF02517">
    <property type="entry name" value="Rce1-like"/>
    <property type="match status" value="1"/>
</dbReference>
<reference evidence="2 3" key="1">
    <citation type="submission" date="2024-06" db="EMBL/GenBank/DDBJ databases">
        <title>Sorghum-associated microbial communities from plants grown in Nebraska, USA.</title>
        <authorList>
            <person name="Schachtman D."/>
        </authorList>
    </citation>
    <scope>NUCLEOTIDE SEQUENCE [LARGE SCALE GENOMIC DNA]</scope>
    <source>
        <strain evidence="2 3">1073</strain>
    </source>
</reference>
<feature type="domain" description="CAAX prenyl protease 2/Lysostaphin resistance protein A-like" evidence="1">
    <location>
        <begin position="406"/>
        <end position="487"/>
    </location>
</feature>
<evidence type="ECO:0000313" key="2">
    <source>
        <dbReference type="EMBL" id="MET3654315.1"/>
    </source>
</evidence>
<organism evidence="2 3">
    <name type="scientific">Dyella japonica</name>
    <dbReference type="NCBI Taxonomy" id="231455"/>
    <lineage>
        <taxon>Bacteria</taxon>
        <taxon>Pseudomonadati</taxon>
        <taxon>Pseudomonadota</taxon>
        <taxon>Gammaproteobacteria</taxon>
        <taxon>Lysobacterales</taxon>
        <taxon>Rhodanobacteraceae</taxon>
        <taxon>Dyella</taxon>
    </lineage>
</organism>
<dbReference type="EMBL" id="JBEPMU010000006">
    <property type="protein sequence ID" value="MET3654315.1"/>
    <property type="molecule type" value="Genomic_DNA"/>
</dbReference>
<evidence type="ECO:0000259" key="1">
    <source>
        <dbReference type="Pfam" id="PF02517"/>
    </source>
</evidence>
<comment type="caution">
    <text evidence="2">The sequence shown here is derived from an EMBL/GenBank/DDBJ whole genome shotgun (WGS) entry which is preliminary data.</text>
</comment>
<proteinExistence type="predicted"/>
<dbReference type="Proteomes" id="UP001549184">
    <property type="component" value="Unassembled WGS sequence"/>
</dbReference>
<dbReference type="InterPro" id="IPR003675">
    <property type="entry name" value="Rce1/LyrA-like_dom"/>
</dbReference>